<sequence>MSVDYDDSKITNDADEDAFAEDDRKTEDIEKLAGKLIDIVGKEIGKEKLMEVLSCLMKW</sequence>
<accession>A0A8H5CPY5</accession>
<dbReference type="AlphaFoldDB" id="A0A8H5CPY5"/>
<comment type="caution">
    <text evidence="1">The sequence shown here is derived from an EMBL/GenBank/DDBJ whole genome shotgun (WGS) entry which is preliminary data.</text>
</comment>
<proteinExistence type="predicted"/>
<protein>
    <submittedName>
        <fullName evidence="1">Uncharacterized protein</fullName>
    </submittedName>
</protein>
<evidence type="ECO:0000313" key="2">
    <source>
        <dbReference type="Proteomes" id="UP000559256"/>
    </source>
</evidence>
<dbReference type="EMBL" id="JAACJM010000117">
    <property type="protein sequence ID" value="KAF5344873.1"/>
    <property type="molecule type" value="Genomic_DNA"/>
</dbReference>
<organism evidence="1 2">
    <name type="scientific">Tetrapyrgos nigripes</name>
    <dbReference type="NCBI Taxonomy" id="182062"/>
    <lineage>
        <taxon>Eukaryota</taxon>
        <taxon>Fungi</taxon>
        <taxon>Dikarya</taxon>
        <taxon>Basidiomycota</taxon>
        <taxon>Agaricomycotina</taxon>
        <taxon>Agaricomycetes</taxon>
        <taxon>Agaricomycetidae</taxon>
        <taxon>Agaricales</taxon>
        <taxon>Marasmiineae</taxon>
        <taxon>Marasmiaceae</taxon>
        <taxon>Tetrapyrgos</taxon>
    </lineage>
</organism>
<reference evidence="1 2" key="1">
    <citation type="journal article" date="2020" name="ISME J.">
        <title>Uncovering the hidden diversity of litter-decomposition mechanisms in mushroom-forming fungi.</title>
        <authorList>
            <person name="Floudas D."/>
            <person name="Bentzer J."/>
            <person name="Ahren D."/>
            <person name="Johansson T."/>
            <person name="Persson P."/>
            <person name="Tunlid A."/>
        </authorList>
    </citation>
    <scope>NUCLEOTIDE SEQUENCE [LARGE SCALE GENOMIC DNA]</scope>
    <source>
        <strain evidence="1 2">CBS 291.85</strain>
    </source>
</reference>
<name>A0A8H5CPY5_9AGAR</name>
<dbReference type="Proteomes" id="UP000559256">
    <property type="component" value="Unassembled WGS sequence"/>
</dbReference>
<keyword evidence="2" id="KW-1185">Reference proteome</keyword>
<evidence type="ECO:0000313" key="1">
    <source>
        <dbReference type="EMBL" id="KAF5344873.1"/>
    </source>
</evidence>
<gene>
    <name evidence="1" type="ORF">D9758_011572</name>
</gene>